<dbReference type="SUPFAM" id="SSF46894">
    <property type="entry name" value="C-terminal effector domain of the bipartite response regulators"/>
    <property type="match status" value="1"/>
</dbReference>
<keyword evidence="2" id="KW-0238">DNA-binding</keyword>
<dbReference type="InterPro" id="IPR036693">
    <property type="entry name" value="TF_LuxR_autoind-bd_dom_sf"/>
</dbReference>
<evidence type="ECO:0000259" key="4">
    <source>
        <dbReference type="PROSITE" id="PS50043"/>
    </source>
</evidence>
<dbReference type="Gene3D" id="1.10.10.10">
    <property type="entry name" value="Winged helix-like DNA-binding domain superfamily/Winged helix DNA-binding domain"/>
    <property type="match status" value="1"/>
</dbReference>
<dbReference type="PRINTS" id="PR00038">
    <property type="entry name" value="HTHLUXR"/>
</dbReference>
<proteinExistence type="predicted"/>
<dbReference type="Proteomes" id="UP001606305">
    <property type="component" value="Unassembled WGS sequence"/>
</dbReference>
<keyword evidence="1" id="KW-0805">Transcription regulation</keyword>
<dbReference type="PROSITE" id="PS50043">
    <property type="entry name" value="HTH_LUXR_2"/>
    <property type="match status" value="1"/>
</dbReference>
<reference evidence="5 6" key="1">
    <citation type="submission" date="2024-09" db="EMBL/GenBank/DDBJ databases">
        <title>Novel species of the genus Pelomonas and Roseateles isolated from streams.</title>
        <authorList>
            <person name="Lu H."/>
        </authorList>
    </citation>
    <scope>NUCLEOTIDE SEQUENCE [LARGE SCALE GENOMIC DNA]</scope>
    <source>
        <strain evidence="5 6">BYS96W</strain>
    </source>
</reference>
<evidence type="ECO:0000256" key="3">
    <source>
        <dbReference type="ARBA" id="ARBA00023163"/>
    </source>
</evidence>
<dbReference type="InterPro" id="IPR005143">
    <property type="entry name" value="TF_LuxR_autoind-bd_dom"/>
</dbReference>
<evidence type="ECO:0000256" key="2">
    <source>
        <dbReference type="ARBA" id="ARBA00023125"/>
    </source>
</evidence>
<dbReference type="CDD" id="cd06170">
    <property type="entry name" value="LuxR_C_like"/>
    <property type="match status" value="1"/>
</dbReference>
<protein>
    <submittedName>
        <fullName evidence="5">Autoinducer binding domain-containing protein</fullName>
    </submittedName>
</protein>
<dbReference type="Gene3D" id="3.30.450.80">
    <property type="entry name" value="Transcription factor LuxR-like, autoinducer-binding domain"/>
    <property type="match status" value="1"/>
</dbReference>
<evidence type="ECO:0000313" key="6">
    <source>
        <dbReference type="Proteomes" id="UP001606305"/>
    </source>
</evidence>
<feature type="domain" description="HTH luxR-type" evidence="4">
    <location>
        <begin position="168"/>
        <end position="233"/>
    </location>
</feature>
<evidence type="ECO:0000313" key="5">
    <source>
        <dbReference type="EMBL" id="MFG6458821.1"/>
    </source>
</evidence>
<keyword evidence="6" id="KW-1185">Reference proteome</keyword>
<organism evidence="5 6">
    <name type="scientific">Pelomonas nitida</name>
    <dbReference type="NCBI Taxonomy" id="3299027"/>
    <lineage>
        <taxon>Bacteria</taxon>
        <taxon>Pseudomonadati</taxon>
        <taxon>Pseudomonadota</taxon>
        <taxon>Betaproteobacteria</taxon>
        <taxon>Burkholderiales</taxon>
        <taxon>Sphaerotilaceae</taxon>
        <taxon>Roseateles</taxon>
    </lineage>
</organism>
<sequence length="236" mass="26131">MDWQAGLLDGIAAQDTPEACFLLIADHAADIGFEFCTHGMRLPVPITRPRTTMHSNYPSAWLQRYHEQGYMDTDPTVAHGMRSSSPLVWSDAFFANTPQMWAEAQSHGLRHGWAQSRRDAEGTYSMLIMARSEGPLTDAELSRLTPRMQWLVHAGHEAMKASGQDPAREQGAVELSDREIDVLRWTAEGKTSAEVADILNISERTINFHINSVVAKLGACNKTSAAVRAAMLGLLW</sequence>
<accession>A0ABW7GA97</accession>
<dbReference type="SUPFAM" id="SSF75516">
    <property type="entry name" value="Pheromone-binding domain of LuxR-like quorum-sensing transcription factors"/>
    <property type="match status" value="1"/>
</dbReference>
<name>A0ABW7GA97_9BURK</name>
<dbReference type="InterPro" id="IPR000792">
    <property type="entry name" value="Tscrpt_reg_LuxR_C"/>
</dbReference>
<dbReference type="Pfam" id="PF00196">
    <property type="entry name" value="GerE"/>
    <property type="match status" value="1"/>
</dbReference>
<dbReference type="EMBL" id="JBIGIA010000015">
    <property type="protein sequence ID" value="MFG6458821.1"/>
    <property type="molecule type" value="Genomic_DNA"/>
</dbReference>
<dbReference type="Pfam" id="PF03472">
    <property type="entry name" value="Autoind_bind"/>
    <property type="match status" value="1"/>
</dbReference>
<evidence type="ECO:0000256" key="1">
    <source>
        <dbReference type="ARBA" id="ARBA00023015"/>
    </source>
</evidence>
<keyword evidence="3" id="KW-0804">Transcription</keyword>
<dbReference type="PROSITE" id="PS00622">
    <property type="entry name" value="HTH_LUXR_1"/>
    <property type="match status" value="1"/>
</dbReference>
<dbReference type="PANTHER" id="PTHR44688:SF16">
    <property type="entry name" value="DNA-BINDING TRANSCRIPTIONAL ACTIVATOR DEVR_DOSR"/>
    <property type="match status" value="1"/>
</dbReference>
<dbReference type="PANTHER" id="PTHR44688">
    <property type="entry name" value="DNA-BINDING TRANSCRIPTIONAL ACTIVATOR DEVR_DOSR"/>
    <property type="match status" value="1"/>
</dbReference>
<dbReference type="InterPro" id="IPR036388">
    <property type="entry name" value="WH-like_DNA-bd_sf"/>
</dbReference>
<dbReference type="InterPro" id="IPR016032">
    <property type="entry name" value="Sig_transdc_resp-reg_C-effctor"/>
</dbReference>
<dbReference type="RefSeq" id="WP_394490177.1">
    <property type="nucleotide sequence ID" value="NZ_JBIGIA010000015.1"/>
</dbReference>
<comment type="caution">
    <text evidence="5">The sequence shown here is derived from an EMBL/GenBank/DDBJ whole genome shotgun (WGS) entry which is preliminary data.</text>
</comment>
<dbReference type="SMART" id="SM00421">
    <property type="entry name" value="HTH_LUXR"/>
    <property type="match status" value="1"/>
</dbReference>
<gene>
    <name evidence="5" type="ORF">ACG00X_18450</name>
</gene>